<dbReference type="PATRIC" id="fig|1705578.3.peg.2330"/>
<sequence length="297" mass="31208">MADINTSGVTTTGFNEKTMDHLLLDAGAVYKNFGLEDQIIVGATSGGNEFDAKAKIRQIDVDGVKAANAKGMEIIDNITTTLKCSFIEVSRDILQAALIANVDTSSDSNYDILTGKTVIVDSDYIKNLAWVGTLSGSNKPVIIVIENALCLDGLQLKTQDSKDNVLDVTFTAHADPKTPKDLPYKIYYPKLTDMVAFNLVSAAVSASKIILTMSDDVAATVPKDGFTATVAGSADVITAAARGTSNTKTIELTLTTAPTTGQAVTVAYSKPTDATKQVQSASGVVLDNIATTSVQNS</sequence>
<dbReference type="Proteomes" id="UP000093694">
    <property type="component" value="Unassembled WGS sequence"/>
</dbReference>
<accession>A0A166RDC3</accession>
<evidence type="ECO:0000313" key="1">
    <source>
        <dbReference type="EMBL" id="OAA90707.1"/>
    </source>
</evidence>
<dbReference type="EMBL" id="LITQ01000030">
    <property type="protein sequence ID" value="OAA90707.1"/>
    <property type="molecule type" value="Genomic_DNA"/>
</dbReference>
<dbReference type="Pfam" id="PF13753">
    <property type="entry name" value="SWM_repeat"/>
    <property type="match status" value="1"/>
</dbReference>
<organism evidence="1 3">
    <name type="scientific">Clostridium coskatii</name>
    <dbReference type="NCBI Taxonomy" id="1705578"/>
    <lineage>
        <taxon>Bacteria</taxon>
        <taxon>Bacillati</taxon>
        <taxon>Bacillota</taxon>
        <taxon>Clostridia</taxon>
        <taxon>Eubacteriales</taxon>
        <taxon>Clostridiaceae</taxon>
        <taxon>Clostridium</taxon>
    </lineage>
</organism>
<dbReference type="RefSeq" id="WP_063602041.1">
    <property type="nucleotide sequence ID" value="NZ_LITQ01000030.1"/>
</dbReference>
<reference evidence="1 3" key="1">
    <citation type="journal article" date="2015" name="Biotechnol. Bioeng.">
        <title>Genome sequence and phenotypic characterization of Caulobacter segnis.</title>
        <authorList>
            <person name="Patel S."/>
            <person name="Fletcher B."/>
            <person name="Scott D.C."/>
            <person name="Ely B."/>
        </authorList>
    </citation>
    <scope>NUCLEOTIDE SEQUENCE [LARGE SCALE GENOMIC DNA]</scope>
    <source>
        <strain evidence="1 3">PS02</strain>
    </source>
</reference>
<dbReference type="InterPro" id="IPR028059">
    <property type="entry name" value="SWM_rpt"/>
</dbReference>
<keyword evidence="4" id="KW-1185">Reference proteome</keyword>
<dbReference type="Proteomes" id="UP000077384">
    <property type="component" value="Unassembled WGS sequence"/>
</dbReference>
<gene>
    <name evidence="2" type="ORF">CLCOS_03130</name>
    <name evidence="1" type="ORF">WX73_02072</name>
</gene>
<dbReference type="AlphaFoldDB" id="A0A166RDC3"/>
<proteinExistence type="predicted"/>
<evidence type="ECO:0000313" key="4">
    <source>
        <dbReference type="Proteomes" id="UP000093694"/>
    </source>
</evidence>
<comment type="caution">
    <text evidence="1">The sequence shown here is derived from an EMBL/GenBank/DDBJ whole genome shotgun (WGS) entry which is preliminary data.</text>
</comment>
<name>A0A166RDC3_9CLOT</name>
<evidence type="ECO:0000313" key="3">
    <source>
        <dbReference type="Proteomes" id="UP000077384"/>
    </source>
</evidence>
<protein>
    <submittedName>
        <fullName evidence="1">Uncharacterized protein</fullName>
    </submittedName>
</protein>
<reference evidence="2 4" key="2">
    <citation type="journal article" date="2016" name="Front. Microbiol.">
        <title>Industrial Acetogenic Biocatalysts: A Comparative Metabolic and Genomic Analysis.</title>
        <authorList>
            <person name="Bengelsdorf F."/>
            <person name="Poehlein A."/>
            <person name="Sonja S."/>
            <person name="Erz C."/>
            <person name="Hummel T."/>
            <person name="Hoffmeister S."/>
            <person name="Daniel R."/>
            <person name="Durre P."/>
        </authorList>
    </citation>
    <scope>NUCLEOTIDE SEQUENCE [LARGE SCALE GENOMIC DNA]</scope>
    <source>
        <strain evidence="2 4">PTA-10522</strain>
    </source>
</reference>
<dbReference type="EMBL" id="LROR01000023">
    <property type="protein sequence ID" value="OBR97457.1"/>
    <property type="molecule type" value="Genomic_DNA"/>
</dbReference>
<evidence type="ECO:0000313" key="2">
    <source>
        <dbReference type="EMBL" id="OBR97457.1"/>
    </source>
</evidence>